<proteinExistence type="predicted"/>
<dbReference type="CDD" id="cd16936">
    <property type="entry name" value="HATPase_RsbW-like"/>
    <property type="match status" value="1"/>
</dbReference>
<dbReference type="Gene3D" id="3.30.565.10">
    <property type="entry name" value="Histidine kinase-like ATPase, C-terminal domain"/>
    <property type="match status" value="1"/>
</dbReference>
<keyword evidence="4" id="KW-1185">Reference proteome</keyword>
<evidence type="ECO:0000313" key="4">
    <source>
        <dbReference type="Proteomes" id="UP000186455"/>
    </source>
</evidence>
<feature type="domain" description="Histidine kinase/HSP90-like ATPase" evidence="2">
    <location>
        <begin position="27"/>
        <end position="139"/>
    </location>
</feature>
<protein>
    <recommendedName>
        <fullName evidence="2">Histidine kinase/HSP90-like ATPase domain-containing protein</fullName>
    </recommendedName>
</protein>
<dbReference type="RefSeq" id="WP_073782816.1">
    <property type="nucleotide sequence ID" value="NZ_LFBV01000001.1"/>
</dbReference>
<comment type="caution">
    <text evidence="3">The sequence shown here is derived from an EMBL/GenBank/DDBJ whole genome shotgun (WGS) entry which is preliminary data.</text>
</comment>
<accession>A0A1Q4VCI3</accession>
<sequence length="146" mass="15882">MGLTRSPAGTAALNNDEWSMTYAMVPRVVSLARRHTQRFVERVGWKGDADVAVLVVSELVTNALRYARVPGRALTLRLRAQECGGLRVDVSDPLPDFPCFDGDATRADDEGGRGLPLVRLLSELSWRPDPDGRGKTVRACLPPSPG</sequence>
<dbReference type="InterPro" id="IPR036890">
    <property type="entry name" value="HATPase_C_sf"/>
</dbReference>
<keyword evidence="1" id="KW-0723">Serine/threonine-protein kinase</keyword>
<dbReference type="EMBL" id="LFBV01000001">
    <property type="protein sequence ID" value="OKH95538.1"/>
    <property type="molecule type" value="Genomic_DNA"/>
</dbReference>
<dbReference type="InterPro" id="IPR050267">
    <property type="entry name" value="Anti-sigma-factor_SerPK"/>
</dbReference>
<dbReference type="Pfam" id="PF13581">
    <property type="entry name" value="HATPase_c_2"/>
    <property type="match status" value="1"/>
</dbReference>
<evidence type="ECO:0000259" key="2">
    <source>
        <dbReference type="Pfam" id="PF13581"/>
    </source>
</evidence>
<dbReference type="Proteomes" id="UP000186455">
    <property type="component" value="Unassembled WGS sequence"/>
</dbReference>
<dbReference type="AlphaFoldDB" id="A0A1Q4VCI3"/>
<dbReference type="PANTHER" id="PTHR35526">
    <property type="entry name" value="ANTI-SIGMA-F FACTOR RSBW-RELATED"/>
    <property type="match status" value="1"/>
</dbReference>
<dbReference type="InterPro" id="IPR003594">
    <property type="entry name" value="HATPase_dom"/>
</dbReference>
<evidence type="ECO:0000256" key="1">
    <source>
        <dbReference type="ARBA" id="ARBA00022527"/>
    </source>
</evidence>
<dbReference type="SUPFAM" id="SSF55874">
    <property type="entry name" value="ATPase domain of HSP90 chaperone/DNA topoisomerase II/histidine kinase"/>
    <property type="match status" value="1"/>
</dbReference>
<keyword evidence="1" id="KW-0418">Kinase</keyword>
<dbReference type="GO" id="GO:0004674">
    <property type="term" value="F:protein serine/threonine kinase activity"/>
    <property type="evidence" value="ECO:0007669"/>
    <property type="project" value="UniProtKB-KW"/>
</dbReference>
<keyword evidence="1" id="KW-0808">Transferase</keyword>
<dbReference type="STRING" id="1048205.AB852_01575"/>
<dbReference type="PANTHER" id="PTHR35526:SF3">
    <property type="entry name" value="ANTI-SIGMA-F FACTOR RSBW"/>
    <property type="match status" value="1"/>
</dbReference>
<reference evidence="3 4" key="1">
    <citation type="submission" date="2015-06" db="EMBL/GenBank/DDBJ databases">
        <title>Cloning and characterization of the uncialamcin biosynthetic gene cluster.</title>
        <authorList>
            <person name="Yan X."/>
            <person name="Huang T."/>
            <person name="Ge H."/>
            <person name="Shen B."/>
        </authorList>
    </citation>
    <scope>NUCLEOTIDE SEQUENCE [LARGE SCALE GENOMIC DNA]</scope>
    <source>
        <strain evidence="3 4">DCA2648</strain>
    </source>
</reference>
<gene>
    <name evidence="3" type="ORF">AB852_01575</name>
</gene>
<organism evidence="3 4">
    <name type="scientific">Streptomyces uncialis</name>
    <dbReference type="NCBI Taxonomy" id="1048205"/>
    <lineage>
        <taxon>Bacteria</taxon>
        <taxon>Bacillati</taxon>
        <taxon>Actinomycetota</taxon>
        <taxon>Actinomycetes</taxon>
        <taxon>Kitasatosporales</taxon>
        <taxon>Streptomycetaceae</taxon>
        <taxon>Streptomyces</taxon>
    </lineage>
</organism>
<name>A0A1Q4VCI3_9ACTN</name>
<evidence type="ECO:0000313" key="3">
    <source>
        <dbReference type="EMBL" id="OKH95538.1"/>
    </source>
</evidence>